<dbReference type="OrthoDB" id="9763949at2"/>
<keyword evidence="1" id="KW-0418">Kinase</keyword>
<keyword evidence="1" id="KW-0808">Transferase</keyword>
<keyword evidence="2" id="KW-1185">Reference proteome</keyword>
<accession>A0A1I3UTM5</accession>
<dbReference type="SUPFAM" id="SSF53067">
    <property type="entry name" value="Actin-like ATPase domain"/>
    <property type="match status" value="1"/>
</dbReference>
<dbReference type="Pfam" id="PF03702">
    <property type="entry name" value="AnmK"/>
    <property type="match status" value="1"/>
</dbReference>
<protein>
    <submittedName>
        <fullName evidence="1">Anhydro-N-acetylmuramic acid kinase</fullName>
    </submittedName>
</protein>
<dbReference type="GO" id="GO:0016773">
    <property type="term" value="F:phosphotransferase activity, alcohol group as acceptor"/>
    <property type="evidence" value="ECO:0007669"/>
    <property type="project" value="InterPro"/>
</dbReference>
<dbReference type="InterPro" id="IPR005338">
    <property type="entry name" value="Anhydro_N_Ac-Mur_kinase"/>
</dbReference>
<dbReference type="GO" id="GO:0006040">
    <property type="term" value="P:amino sugar metabolic process"/>
    <property type="evidence" value="ECO:0007669"/>
    <property type="project" value="InterPro"/>
</dbReference>
<organism evidence="1 2">
    <name type="scientific">Myroides guanonis</name>
    <dbReference type="NCBI Taxonomy" id="1150112"/>
    <lineage>
        <taxon>Bacteria</taxon>
        <taxon>Pseudomonadati</taxon>
        <taxon>Bacteroidota</taxon>
        <taxon>Flavobacteriia</taxon>
        <taxon>Flavobacteriales</taxon>
        <taxon>Flavobacteriaceae</taxon>
        <taxon>Myroides</taxon>
    </lineage>
</organism>
<evidence type="ECO:0000313" key="2">
    <source>
        <dbReference type="Proteomes" id="UP000243887"/>
    </source>
</evidence>
<evidence type="ECO:0000313" key="1">
    <source>
        <dbReference type="EMBL" id="SFJ86684.1"/>
    </source>
</evidence>
<gene>
    <name evidence="1" type="ORF">SAMN04487893_1206</name>
</gene>
<sequence length="353" mass="39522">MGKKVYHVIGVMSGTSLDGVDVAYVRFECLDEKWRFTILEAITYPYSEYWYTELSHAIHLCQEELKVLDVAYTNYLGELCAKFIEHYKIVELDAVCSHGHTIFHKPDLGYTFQLGNLSGFSNWVDVKVVCDFRVQDVALGGQGAPLVPIGDRLLFSEYDACLNLGGFANVSYDEKEGGRIAFDIVAVNTVMNEAVKILDMDFDMNGSLAKQGVLNQKLLEELNSLDFYGQLPPKSLGIEFVNETLVPIINKYDLKTEDLLRTFVEHVAIQIDKGIPKEIKRVLATGGGVYNKFLIERIRVNSSVEFYVPEATIIEFKEALIFGFLGVLRLEGQINVLSSVTGASRDHSSGIVY</sequence>
<dbReference type="Gene3D" id="3.30.420.40">
    <property type="match status" value="2"/>
</dbReference>
<reference evidence="2" key="1">
    <citation type="submission" date="2016-10" db="EMBL/GenBank/DDBJ databases">
        <authorList>
            <person name="Varghese N."/>
            <person name="Submissions S."/>
        </authorList>
    </citation>
    <scope>NUCLEOTIDE SEQUENCE [LARGE SCALE GENOMIC DNA]</scope>
    <source>
        <strain evidence="2">DSM 26542</strain>
    </source>
</reference>
<dbReference type="GO" id="GO:0016301">
    <property type="term" value="F:kinase activity"/>
    <property type="evidence" value="ECO:0007669"/>
    <property type="project" value="UniProtKB-KW"/>
</dbReference>
<dbReference type="PANTHER" id="PTHR30605">
    <property type="entry name" value="ANHYDRO-N-ACETYLMURAMIC ACID KINASE"/>
    <property type="match status" value="1"/>
</dbReference>
<dbReference type="STRING" id="1150112.SAMN04487893_1206"/>
<proteinExistence type="predicted"/>
<dbReference type="InterPro" id="IPR043129">
    <property type="entry name" value="ATPase_NBD"/>
</dbReference>
<dbReference type="EMBL" id="FORU01000020">
    <property type="protein sequence ID" value="SFJ86684.1"/>
    <property type="molecule type" value="Genomic_DNA"/>
</dbReference>
<dbReference type="GO" id="GO:0005524">
    <property type="term" value="F:ATP binding"/>
    <property type="evidence" value="ECO:0007669"/>
    <property type="project" value="InterPro"/>
</dbReference>
<dbReference type="GO" id="GO:0009254">
    <property type="term" value="P:peptidoglycan turnover"/>
    <property type="evidence" value="ECO:0007669"/>
    <property type="project" value="InterPro"/>
</dbReference>
<dbReference type="NCBIfam" id="NF007144">
    <property type="entry name" value="PRK09585.2-3"/>
    <property type="match status" value="1"/>
</dbReference>
<name>A0A1I3UTM5_9FLAO</name>
<dbReference type="PANTHER" id="PTHR30605:SF0">
    <property type="entry name" value="ANHYDRO-N-ACETYLMURAMIC ACID KINASE"/>
    <property type="match status" value="1"/>
</dbReference>
<dbReference type="AlphaFoldDB" id="A0A1I3UTM5"/>
<dbReference type="RefSeq" id="WP_090681303.1">
    <property type="nucleotide sequence ID" value="NZ_FORU01000020.1"/>
</dbReference>
<dbReference type="Proteomes" id="UP000243887">
    <property type="component" value="Unassembled WGS sequence"/>
</dbReference>